<feature type="transmembrane region" description="Helical" evidence="1">
    <location>
        <begin position="139"/>
        <end position="157"/>
    </location>
</feature>
<feature type="transmembrane region" description="Helical" evidence="1">
    <location>
        <begin position="104"/>
        <end position="127"/>
    </location>
</feature>
<name>A0A917CIL4_9GAMM</name>
<dbReference type="RefSeq" id="WP_188364462.1">
    <property type="nucleotide sequence ID" value="NZ_BAABJF010000017.1"/>
</dbReference>
<reference evidence="2" key="2">
    <citation type="submission" date="2020-09" db="EMBL/GenBank/DDBJ databases">
        <authorList>
            <person name="Sun Q."/>
            <person name="Zhou Y."/>
        </authorList>
    </citation>
    <scope>NUCLEOTIDE SEQUENCE</scope>
    <source>
        <strain evidence="2">CGMCC 1.12181</strain>
    </source>
</reference>
<feature type="transmembrane region" description="Helical" evidence="1">
    <location>
        <begin position="6"/>
        <end position="24"/>
    </location>
</feature>
<dbReference type="EMBL" id="BMEO01000003">
    <property type="protein sequence ID" value="GGF89717.1"/>
    <property type="molecule type" value="Genomic_DNA"/>
</dbReference>
<dbReference type="AlphaFoldDB" id="A0A917CIL4"/>
<organism evidence="2 3">
    <name type="scientific">Marinicella pacifica</name>
    <dbReference type="NCBI Taxonomy" id="1171543"/>
    <lineage>
        <taxon>Bacteria</taxon>
        <taxon>Pseudomonadati</taxon>
        <taxon>Pseudomonadota</taxon>
        <taxon>Gammaproteobacteria</taxon>
        <taxon>Lysobacterales</taxon>
        <taxon>Marinicellaceae</taxon>
        <taxon>Marinicella</taxon>
    </lineage>
</organism>
<gene>
    <name evidence="2" type="ORF">GCM10011365_08620</name>
</gene>
<keyword evidence="1" id="KW-0812">Transmembrane</keyword>
<keyword evidence="3" id="KW-1185">Reference proteome</keyword>
<evidence type="ECO:0000313" key="2">
    <source>
        <dbReference type="EMBL" id="GGF89717.1"/>
    </source>
</evidence>
<proteinExistence type="predicted"/>
<keyword evidence="1" id="KW-0472">Membrane</keyword>
<feature type="transmembrane region" description="Helical" evidence="1">
    <location>
        <begin position="65"/>
        <end position="84"/>
    </location>
</feature>
<reference evidence="2" key="1">
    <citation type="journal article" date="2014" name="Int. J. Syst. Evol. Microbiol.">
        <title>Complete genome sequence of Corynebacterium casei LMG S-19264T (=DSM 44701T), isolated from a smear-ripened cheese.</title>
        <authorList>
            <consortium name="US DOE Joint Genome Institute (JGI-PGF)"/>
            <person name="Walter F."/>
            <person name="Albersmeier A."/>
            <person name="Kalinowski J."/>
            <person name="Ruckert C."/>
        </authorList>
    </citation>
    <scope>NUCLEOTIDE SEQUENCE</scope>
    <source>
        <strain evidence="2">CGMCC 1.12181</strain>
    </source>
</reference>
<evidence type="ECO:0000256" key="1">
    <source>
        <dbReference type="SAM" id="Phobius"/>
    </source>
</evidence>
<protein>
    <submittedName>
        <fullName evidence="2">Uncharacterized protein</fullName>
    </submittedName>
</protein>
<comment type="caution">
    <text evidence="2">The sequence shown here is derived from an EMBL/GenBank/DDBJ whole genome shotgun (WGS) entry which is preliminary data.</text>
</comment>
<evidence type="ECO:0000313" key="3">
    <source>
        <dbReference type="Proteomes" id="UP000605253"/>
    </source>
</evidence>
<keyword evidence="1" id="KW-1133">Transmembrane helix</keyword>
<dbReference type="Proteomes" id="UP000605253">
    <property type="component" value="Unassembled WGS sequence"/>
</dbReference>
<accession>A0A917CIL4</accession>
<sequence>MHLFELSLVFITMVLCSGLMFYFIRNHANPDFQKLYKDDDDDELDMDDLESHPSSNYKDFLANKWLSFGGGFYGLVAVLTYIIVEAQEIFDLLNMPGEGDVFSGIGIGMLVRFFIDSLMNFITAIAWPAYWMNTGQAPFWQWFLAAYGGYVAGKTLVKTYYPFKNG</sequence>